<dbReference type="PRINTS" id="PR00420">
    <property type="entry name" value="RNGMNOXGNASE"/>
</dbReference>
<evidence type="ECO:0000313" key="7">
    <source>
        <dbReference type="EMBL" id="ORY38227.1"/>
    </source>
</evidence>
<dbReference type="InterPro" id="IPR050493">
    <property type="entry name" value="FAD-dep_Monooxygenase_BioMet"/>
</dbReference>
<comment type="similarity">
    <text evidence="1">Belongs to the paxM FAD-dependent monooxygenase family.</text>
</comment>
<dbReference type="PANTHER" id="PTHR13789">
    <property type="entry name" value="MONOOXYGENASE"/>
    <property type="match status" value="1"/>
</dbReference>
<dbReference type="Pfam" id="PF01494">
    <property type="entry name" value="FAD_binding_3"/>
    <property type="match status" value="1"/>
</dbReference>
<dbReference type="OrthoDB" id="47494at2759"/>
<protein>
    <submittedName>
        <fullName evidence="7">FAD/NAD(P)-binding domain-containing protein</fullName>
    </submittedName>
</protein>
<reference evidence="7 8" key="1">
    <citation type="submission" date="2016-07" db="EMBL/GenBank/DDBJ databases">
        <title>Pervasive Adenine N6-methylation of Active Genes in Fungi.</title>
        <authorList>
            <consortium name="DOE Joint Genome Institute"/>
            <person name="Mondo S.J."/>
            <person name="Dannebaum R.O."/>
            <person name="Kuo R.C."/>
            <person name="Labutti K."/>
            <person name="Haridas S."/>
            <person name="Kuo A."/>
            <person name="Salamov A."/>
            <person name="Ahrendt S.R."/>
            <person name="Lipzen A."/>
            <person name="Sullivan W."/>
            <person name="Andreopoulos W.B."/>
            <person name="Clum A."/>
            <person name="Lindquist E."/>
            <person name="Daum C."/>
            <person name="Ramamoorthy G.K."/>
            <person name="Gryganskyi A."/>
            <person name="Culley D."/>
            <person name="Magnuson J.K."/>
            <person name="James T.Y."/>
            <person name="O'Malley M.A."/>
            <person name="Stajich J.E."/>
            <person name="Spatafora J.W."/>
            <person name="Visel A."/>
            <person name="Grigoriev I.V."/>
        </authorList>
    </citation>
    <scope>NUCLEOTIDE SEQUENCE [LARGE SCALE GENOMIC DNA]</scope>
    <source>
        <strain evidence="7 8">JEL800</strain>
    </source>
</reference>
<gene>
    <name evidence="7" type="ORF">BCR33DRAFT_789131</name>
</gene>
<keyword evidence="2" id="KW-0285">Flavoprotein</keyword>
<dbReference type="EMBL" id="MCGO01000045">
    <property type="protein sequence ID" value="ORY38227.1"/>
    <property type="molecule type" value="Genomic_DNA"/>
</dbReference>
<dbReference type="GO" id="GO:0071949">
    <property type="term" value="F:FAD binding"/>
    <property type="evidence" value="ECO:0007669"/>
    <property type="project" value="InterPro"/>
</dbReference>
<evidence type="ECO:0000256" key="2">
    <source>
        <dbReference type="ARBA" id="ARBA00022630"/>
    </source>
</evidence>
<evidence type="ECO:0000256" key="3">
    <source>
        <dbReference type="ARBA" id="ARBA00022827"/>
    </source>
</evidence>
<keyword evidence="4" id="KW-0560">Oxidoreductase</keyword>
<keyword evidence="8" id="KW-1185">Reference proteome</keyword>
<dbReference type="STRING" id="329046.A0A1Y2BUB5"/>
<dbReference type="Proteomes" id="UP000193642">
    <property type="component" value="Unassembled WGS sequence"/>
</dbReference>
<dbReference type="AlphaFoldDB" id="A0A1Y2BUB5"/>
<comment type="caution">
    <text evidence="7">The sequence shown here is derived from an EMBL/GenBank/DDBJ whole genome shotgun (WGS) entry which is preliminary data.</text>
</comment>
<evidence type="ECO:0000256" key="5">
    <source>
        <dbReference type="ARBA" id="ARBA00023033"/>
    </source>
</evidence>
<organism evidence="7 8">
    <name type="scientific">Rhizoclosmatium globosum</name>
    <dbReference type="NCBI Taxonomy" id="329046"/>
    <lineage>
        <taxon>Eukaryota</taxon>
        <taxon>Fungi</taxon>
        <taxon>Fungi incertae sedis</taxon>
        <taxon>Chytridiomycota</taxon>
        <taxon>Chytridiomycota incertae sedis</taxon>
        <taxon>Chytridiomycetes</taxon>
        <taxon>Chytridiales</taxon>
        <taxon>Chytriomycetaceae</taxon>
        <taxon>Rhizoclosmatium</taxon>
    </lineage>
</organism>
<keyword evidence="5" id="KW-0503">Monooxygenase</keyword>
<dbReference type="PANTHER" id="PTHR13789:SF309">
    <property type="entry name" value="PUTATIVE (AFU_ORTHOLOGUE AFUA_6G14510)-RELATED"/>
    <property type="match status" value="1"/>
</dbReference>
<sequence length="248" mass="26473">MPTAIIIGSGLIGAATALALHKVGIHSILYDQVDLAQAIAEGNAVEFGDSGGAVAIQASGLRVLRSLGLLDECLKEGTTTPYASWAKIDGSAQVVIDTRTWNKTAGETDPVMQLPLQILRSKLHSILMRACHRAGIKAYVGKKLVDVKQDESVVTATFADGTIAMADLLIGADGIHSTTRRKVFGEKLTAKFTGEMGHIGVVNLKQHNIDLKDTERIIFYVDNENLGDEARNSNACNLVRGLSVVAIR</sequence>
<feature type="domain" description="FAD-binding" evidence="6">
    <location>
        <begin position="4"/>
        <end position="213"/>
    </location>
</feature>
<evidence type="ECO:0000256" key="4">
    <source>
        <dbReference type="ARBA" id="ARBA00023002"/>
    </source>
</evidence>
<accession>A0A1Y2BUB5</accession>
<evidence type="ECO:0000313" key="8">
    <source>
        <dbReference type="Proteomes" id="UP000193642"/>
    </source>
</evidence>
<evidence type="ECO:0000259" key="6">
    <source>
        <dbReference type="Pfam" id="PF01494"/>
    </source>
</evidence>
<dbReference type="GO" id="GO:0004497">
    <property type="term" value="F:monooxygenase activity"/>
    <property type="evidence" value="ECO:0007669"/>
    <property type="project" value="UniProtKB-KW"/>
</dbReference>
<proteinExistence type="inferred from homology"/>
<keyword evidence="3" id="KW-0274">FAD</keyword>
<evidence type="ECO:0000256" key="1">
    <source>
        <dbReference type="ARBA" id="ARBA00007992"/>
    </source>
</evidence>
<name>A0A1Y2BUB5_9FUNG</name>
<dbReference type="SUPFAM" id="SSF51905">
    <property type="entry name" value="FAD/NAD(P)-binding domain"/>
    <property type="match status" value="1"/>
</dbReference>
<dbReference type="Gene3D" id="3.50.50.60">
    <property type="entry name" value="FAD/NAD(P)-binding domain"/>
    <property type="match status" value="1"/>
</dbReference>
<dbReference type="InterPro" id="IPR036188">
    <property type="entry name" value="FAD/NAD-bd_sf"/>
</dbReference>
<dbReference type="InterPro" id="IPR002938">
    <property type="entry name" value="FAD-bd"/>
</dbReference>